<keyword evidence="3" id="KW-1185">Reference proteome</keyword>
<feature type="transmembrane region" description="Helical" evidence="1">
    <location>
        <begin position="220"/>
        <end position="241"/>
    </location>
</feature>
<gene>
    <name evidence="2" type="ORF">FH969_02585</name>
</gene>
<keyword evidence="1" id="KW-0812">Transmembrane</keyword>
<dbReference type="EMBL" id="VENP01000005">
    <property type="protein sequence ID" value="TNU76603.1"/>
    <property type="molecule type" value="Genomic_DNA"/>
</dbReference>
<keyword evidence="1" id="KW-0472">Membrane</keyword>
<dbReference type="OrthoDB" id="5846312at2"/>
<evidence type="ECO:0000313" key="3">
    <source>
        <dbReference type="Proteomes" id="UP000313849"/>
    </source>
</evidence>
<feature type="transmembrane region" description="Helical" evidence="1">
    <location>
        <begin position="144"/>
        <end position="161"/>
    </location>
</feature>
<name>A0A5C5BEI4_9MICO</name>
<keyword evidence="1" id="KW-1133">Transmembrane helix</keyword>
<dbReference type="Pfam" id="PF07907">
    <property type="entry name" value="YibE_F"/>
    <property type="match status" value="1"/>
</dbReference>
<dbReference type="PANTHER" id="PTHR41771">
    <property type="entry name" value="MEMBRANE PROTEIN-RELATED"/>
    <property type="match status" value="1"/>
</dbReference>
<feature type="transmembrane region" description="Helical" evidence="1">
    <location>
        <begin position="168"/>
        <end position="188"/>
    </location>
</feature>
<dbReference type="InterPro" id="IPR012507">
    <property type="entry name" value="YibE_F"/>
</dbReference>
<evidence type="ECO:0000313" key="2">
    <source>
        <dbReference type="EMBL" id="TNU76603.1"/>
    </source>
</evidence>
<dbReference type="RefSeq" id="WP_139985906.1">
    <property type="nucleotide sequence ID" value="NZ_VENP01000005.1"/>
</dbReference>
<feature type="transmembrane region" description="Helical" evidence="1">
    <location>
        <begin position="261"/>
        <end position="282"/>
    </location>
</feature>
<protein>
    <submittedName>
        <fullName evidence="2">YibE/F family protein</fullName>
    </submittedName>
</protein>
<feature type="transmembrane region" description="Helical" evidence="1">
    <location>
        <begin position="323"/>
        <end position="345"/>
    </location>
</feature>
<feature type="transmembrane region" description="Helical" evidence="1">
    <location>
        <begin position="194"/>
        <end position="213"/>
    </location>
</feature>
<dbReference type="AlphaFoldDB" id="A0A5C5BEI4"/>
<feature type="transmembrane region" description="Helical" evidence="1">
    <location>
        <begin position="31"/>
        <end position="52"/>
    </location>
</feature>
<proteinExistence type="predicted"/>
<reference evidence="2 3" key="1">
    <citation type="submission" date="2019-06" db="EMBL/GenBank/DDBJ databases">
        <title>Draft genome sequence of Miniimonas arenae KCTC 19750T isolated from sea sand.</title>
        <authorList>
            <person name="Park S.-J."/>
        </authorList>
    </citation>
    <scope>NUCLEOTIDE SEQUENCE [LARGE SCALE GENOMIC DNA]</scope>
    <source>
        <strain evidence="2 3">KCTC 19750</strain>
    </source>
</reference>
<comment type="caution">
    <text evidence="2">The sequence shown here is derived from an EMBL/GenBank/DDBJ whole genome shotgun (WGS) entry which is preliminary data.</text>
</comment>
<dbReference type="PANTHER" id="PTHR41771:SF1">
    <property type="entry name" value="MEMBRANE PROTEIN"/>
    <property type="match status" value="1"/>
</dbReference>
<sequence length="404" mass="41709">MGRHAVHGAATHAHAHGELALDGGERRRARAVLAAIVLPLLIATVVGLVALWPRGDTIAGSVDMTASGYSFETARITAVPLTQGAEIEAELLTGEGEGQVVPVAVAPEVLREDIPVGAEITVLFDVAGLATGVPFTFVDYVREVPLLLLAAAYVVLVGLVARWRGLAAIVGLATSLAVVGLFVLPALMSGTSPLLVALVGSSAMMFVAVYLAHGISIRTTTALVGTFVGLAVTTGLALWSADATRLLGTGSEEGYLVAGTFGEMSLRALLVCGFVIAGLGALNDVTITQASAVWELHAADPSVPRRRVFARAMRIGRDHIASTVYTLAFAYVGAALPMLLVSSIYDRNPVQFATSGAVAEELVRTLVSSIGLVLAIPVTTAIAAALVRTSRRVRVAPPVGESSP</sequence>
<feature type="transmembrane region" description="Helical" evidence="1">
    <location>
        <begin position="365"/>
        <end position="387"/>
    </location>
</feature>
<dbReference type="Proteomes" id="UP000313849">
    <property type="component" value="Unassembled WGS sequence"/>
</dbReference>
<accession>A0A5C5BEI4</accession>
<evidence type="ECO:0000256" key="1">
    <source>
        <dbReference type="SAM" id="Phobius"/>
    </source>
</evidence>
<organism evidence="2 3">
    <name type="scientific">Miniimonas arenae</name>
    <dbReference type="NCBI Taxonomy" id="676201"/>
    <lineage>
        <taxon>Bacteria</taxon>
        <taxon>Bacillati</taxon>
        <taxon>Actinomycetota</taxon>
        <taxon>Actinomycetes</taxon>
        <taxon>Micrococcales</taxon>
        <taxon>Beutenbergiaceae</taxon>
        <taxon>Miniimonas</taxon>
    </lineage>
</organism>